<dbReference type="InterPro" id="IPR036388">
    <property type="entry name" value="WH-like_DNA-bd_sf"/>
</dbReference>
<keyword evidence="4" id="KW-0804">Transcription</keyword>
<evidence type="ECO:0000259" key="6">
    <source>
        <dbReference type="Pfam" id="PF04542"/>
    </source>
</evidence>
<dbReference type="Pfam" id="PF20239">
    <property type="entry name" value="DUF6596"/>
    <property type="match status" value="1"/>
</dbReference>
<dbReference type="SUPFAM" id="SSF88946">
    <property type="entry name" value="Sigma2 domain of RNA polymerase sigma factors"/>
    <property type="match status" value="1"/>
</dbReference>
<protein>
    <submittedName>
        <fullName evidence="9">RNA polymerase subunit sigma-24</fullName>
    </submittedName>
</protein>
<evidence type="ECO:0000256" key="1">
    <source>
        <dbReference type="ARBA" id="ARBA00010641"/>
    </source>
</evidence>
<sequence length="403" mass="43765">MDEALLRSLMPSVLAILVRRGADFAAAEDAVQEALIEAVRVWPDAPPQDAKGWLITVAWRRYLDHSRAEAARRRREDRVDEEPPPGPAPSADDTLQLYFLCAHPSLTPSSAVALTLRAVGGLTTRQIAQAYLVPEATMAQRISRAKRTVSDIGASPAPGAPPGRRLGEKPRARGRFDQPGDVATVLRVLYLVFNEGYSGDIDLAAEAIRLTRQLAAAIDHPEVAGLLALMLLHHARRDARTAPDGSLVPLAEQDRTRWDTRLIAEGIGILQAALARDRLGEFQAQAAIAALHADAPTAEETDWVQIVEWYDELTRLTDNPVVRLNRAVAVGEADGPRAGLAALAELDPSLPRHAAAAAYLHERDGDLSTAARLYAEAAHKATNLAERDHLTRQAARLNTDRSH</sequence>
<dbReference type="Gene3D" id="1.10.10.10">
    <property type="entry name" value="Winged helix-like DNA-binding domain superfamily/Winged helix DNA-binding domain"/>
    <property type="match status" value="1"/>
</dbReference>
<evidence type="ECO:0000313" key="10">
    <source>
        <dbReference type="Proteomes" id="UP001518976"/>
    </source>
</evidence>
<organism evidence="9 10">
    <name type="scientific">Streptomyces spirodelae</name>
    <dbReference type="NCBI Taxonomy" id="2812904"/>
    <lineage>
        <taxon>Bacteria</taxon>
        <taxon>Bacillati</taxon>
        <taxon>Actinomycetota</taxon>
        <taxon>Actinomycetes</taxon>
        <taxon>Kitasatosporales</taxon>
        <taxon>Streptomycetaceae</taxon>
        <taxon>Streptomyces</taxon>
    </lineage>
</organism>
<feature type="region of interest" description="Disordered" evidence="5">
    <location>
        <begin position="147"/>
        <end position="177"/>
    </location>
</feature>
<comment type="caution">
    <text evidence="9">The sequence shown here is derived from an EMBL/GenBank/DDBJ whole genome shotgun (WGS) entry which is preliminary data.</text>
</comment>
<dbReference type="InterPro" id="IPR013324">
    <property type="entry name" value="RNA_pol_sigma_r3/r4-like"/>
</dbReference>
<keyword evidence="10" id="KW-1185">Reference proteome</keyword>
<dbReference type="SUPFAM" id="SSF88659">
    <property type="entry name" value="Sigma3 and sigma4 domains of RNA polymerase sigma factors"/>
    <property type="match status" value="1"/>
</dbReference>
<evidence type="ECO:0000256" key="4">
    <source>
        <dbReference type="ARBA" id="ARBA00023163"/>
    </source>
</evidence>
<feature type="domain" description="DUF6596" evidence="8">
    <location>
        <begin position="183"/>
        <end position="273"/>
    </location>
</feature>
<feature type="region of interest" description="Disordered" evidence="5">
    <location>
        <begin position="70"/>
        <end position="91"/>
    </location>
</feature>
<dbReference type="Gene3D" id="1.10.1740.10">
    <property type="match status" value="1"/>
</dbReference>
<feature type="compositionally biased region" description="Basic and acidic residues" evidence="5">
    <location>
        <begin position="165"/>
        <end position="177"/>
    </location>
</feature>
<dbReference type="PANTHER" id="PTHR47756">
    <property type="entry name" value="BLL6612 PROTEIN-RELATED"/>
    <property type="match status" value="1"/>
</dbReference>
<dbReference type="InterPro" id="IPR013249">
    <property type="entry name" value="RNA_pol_sigma70_r4_t2"/>
</dbReference>
<keyword evidence="3" id="KW-0731">Sigma factor</keyword>
<name>A0ABS3X2D3_9ACTN</name>
<dbReference type="InterPro" id="IPR013325">
    <property type="entry name" value="RNA_pol_sigma_r2"/>
</dbReference>
<evidence type="ECO:0000256" key="5">
    <source>
        <dbReference type="SAM" id="MobiDB-lite"/>
    </source>
</evidence>
<evidence type="ECO:0000259" key="7">
    <source>
        <dbReference type="Pfam" id="PF08281"/>
    </source>
</evidence>
<evidence type="ECO:0000256" key="3">
    <source>
        <dbReference type="ARBA" id="ARBA00023082"/>
    </source>
</evidence>
<gene>
    <name evidence="9" type="ORF">JW592_29210</name>
</gene>
<reference evidence="9 10" key="1">
    <citation type="submission" date="2021-02" db="EMBL/GenBank/DDBJ databases">
        <title>Streptomyces spirodelae sp. nov., isolated from duckweed.</title>
        <authorList>
            <person name="Saimee Y."/>
            <person name="Duangmal K."/>
        </authorList>
    </citation>
    <scope>NUCLEOTIDE SEQUENCE [LARGE SCALE GENOMIC DNA]</scope>
    <source>
        <strain evidence="9 10">DW4-2</strain>
    </source>
</reference>
<dbReference type="PANTHER" id="PTHR47756:SF2">
    <property type="entry name" value="BLL6612 PROTEIN"/>
    <property type="match status" value="1"/>
</dbReference>
<dbReference type="InterPro" id="IPR007627">
    <property type="entry name" value="RNA_pol_sigma70_r2"/>
</dbReference>
<evidence type="ECO:0000313" key="9">
    <source>
        <dbReference type="EMBL" id="MBO8189498.1"/>
    </source>
</evidence>
<keyword evidence="2" id="KW-0805">Transcription regulation</keyword>
<evidence type="ECO:0000259" key="8">
    <source>
        <dbReference type="Pfam" id="PF20239"/>
    </source>
</evidence>
<accession>A0ABS3X2D3</accession>
<comment type="similarity">
    <text evidence="1">Belongs to the sigma-70 factor family. ECF subfamily.</text>
</comment>
<evidence type="ECO:0000256" key="2">
    <source>
        <dbReference type="ARBA" id="ARBA00023015"/>
    </source>
</evidence>
<dbReference type="Proteomes" id="UP001518976">
    <property type="component" value="Unassembled WGS sequence"/>
</dbReference>
<dbReference type="EMBL" id="JAFFZN010000036">
    <property type="protein sequence ID" value="MBO8189498.1"/>
    <property type="molecule type" value="Genomic_DNA"/>
</dbReference>
<dbReference type="InterPro" id="IPR046531">
    <property type="entry name" value="DUF6596"/>
</dbReference>
<dbReference type="RefSeq" id="WP_209268296.1">
    <property type="nucleotide sequence ID" value="NZ_JAFFZN010000036.1"/>
</dbReference>
<feature type="domain" description="RNA polymerase sigma factor 70 region 4 type 2" evidence="7">
    <location>
        <begin position="98"/>
        <end position="148"/>
    </location>
</feature>
<feature type="domain" description="RNA polymerase sigma-70 region 2" evidence="6">
    <location>
        <begin position="5"/>
        <end position="70"/>
    </location>
</feature>
<dbReference type="Pfam" id="PF08281">
    <property type="entry name" value="Sigma70_r4_2"/>
    <property type="match status" value="1"/>
</dbReference>
<dbReference type="Pfam" id="PF04542">
    <property type="entry name" value="Sigma70_r2"/>
    <property type="match status" value="1"/>
</dbReference>
<proteinExistence type="inferred from homology"/>